<proteinExistence type="predicted"/>
<sequence length="230" mass="26963">MCECIKQPHAPVKADWEVAVEKLADSTFTRLDQADQGIHNIHKSIKKNMVHQWKEQGEEEFPSQPITNPQCSKECCIIQPSQFVESYNNILGDIEIKEPSTLLIKVLVAELNKPKVEPIKFQECQGQFYEQAKFYKGKHEELSDSQILRQEIQPVQKLWMLNTRFKSVQWIRKSHCRGFYLITKIHSQRRPNMMDSTTPLKHIIDKHLIPYLLLPCDVVKIWLTLRDQVT</sequence>
<evidence type="ECO:0000313" key="1">
    <source>
        <dbReference type="EMBL" id="RXH87054.1"/>
    </source>
</evidence>
<dbReference type="Proteomes" id="UP000290289">
    <property type="component" value="Chromosome 10"/>
</dbReference>
<gene>
    <name evidence="1" type="ORF">DVH24_028554</name>
</gene>
<keyword evidence="2" id="KW-1185">Reference proteome</keyword>
<name>A0A498IY47_MALDO</name>
<dbReference type="EMBL" id="RDQH01000336">
    <property type="protein sequence ID" value="RXH87054.1"/>
    <property type="molecule type" value="Genomic_DNA"/>
</dbReference>
<accession>A0A498IY47</accession>
<evidence type="ECO:0000313" key="2">
    <source>
        <dbReference type="Proteomes" id="UP000290289"/>
    </source>
</evidence>
<dbReference type="AlphaFoldDB" id="A0A498IY47"/>
<protein>
    <submittedName>
        <fullName evidence="1">Uncharacterized protein</fullName>
    </submittedName>
</protein>
<organism evidence="1 2">
    <name type="scientific">Malus domestica</name>
    <name type="common">Apple</name>
    <name type="synonym">Pyrus malus</name>
    <dbReference type="NCBI Taxonomy" id="3750"/>
    <lineage>
        <taxon>Eukaryota</taxon>
        <taxon>Viridiplantae</taxon>
        <taxon>Streptophyta</taxon>
        <taxon>Embryophyta</taxon>
        <taxon>Tracheophyta</taxon>
        <taxon>Spermatophyta</taxon>
        <taxon>Magnoliopsida</taxon>
        <taxon>eudicotyledons</taxon>
        <taxon>Gunneridae</taxon>
        <taxon>Pentapetalae</taxon>
        <taxon>rosids</taxon>
        <taxon>fabids</taxon>
        <taxon>Rosales</taxon>
        <taxon>Rosaceae</taxon>
        <taxon>Amygdaloideae</taxon>
        <taxon>Maleae</taxon>
        <taxon>Malus</taxon>
    </lineage>
</organism>
<comment type="caution">
    <text evidence="1">The sequence shown here is derived from an EMBL/GenBank/DDBJ whole genome shotgun (WGS) entry which is preliminary data.</text>
</comment>
<reference evidence="1 2" key="1">
    <citation type="submission" date="2018-10" db="EMBL/GenBank/DDBJ databases">
        <title>A high-quality apple genome assembly.</title>
        <authorList>
            <person name="Hu J."/>
        </authorList>
    </citation>
    <scope>NUCLEOTIDE SEQUENCE [LARGE SCALE GENOMIC DNA]</scope>
    <source>
        <strain evidence="2">cv. HFTH1</strain>
        <tissue evidence="1">Young leaf</tissue>
    </source>
</reference>